<feature type="transmembrane region" description="Helical" evidence="6">
    <location>
        <begin position="20"/>
        <end position="38"/>
    </location>
</feature>
<keyword evidence="5 6" id="KW-0472">Membrane</keyword>
<dbReference type="CDD" id="cd13128">
    <property type="entry name" value="MATE_Wzx_like"/>
    <property type="match status" value="1"/>
</dbReference>
<evidence type="ECO:0000256" key="5">
    <source>
        <dbReference type="ARBA" id="ARBA00023136"/>
    </source>
</evidence>
<sequence>MTVIRKFLKNSSLLGITEILNKGFPFIVILFIIRILGIEINGQFAASFALAGLFTLFTDIGLSTFLVRDISRDKARAPHYLSHILSLKLLLSLLMLAVGSVFVYFTKNSSVFFIYFFGLFYTLLDAVNVTVFQAGLRAINRVPLEAISKLVRGLTLFAGGLIGVLVFKNIYAVLIGYIGSTVIQLVLNLVFLRKNGVNLQFAFKPKLWKQFLSASSLFFVSHIMFIIYSSIDTVMLSYMKGDAATGLYNSAYIFYSAAGAMAGILHISVFPLFSQLFMENKERMAAFHKKVAFITFFLSVLGAVILAVVAPYILKFIIIDADIVTAVQCLRLLVFGLIFSFQNTVLAALFNSSHQEKKVFLPVLGGAIINIVFNVIFIPSFGIIGASAVTVATEALVVLIMYGRYFLQVRPTFFKIAKP</sequence>
<reference evidence="7 8" key="1">
    <citation type="journal article" date="2016" name="Nat. Commun.">
        <title>Thousands of microbial genomes shed light on interconnected biogeochemical processes in an aquifer system.</title>
        <authorList>
            <person name="Anantharaman K."/>
            <person name="Brown C.T."/>
            <person name="Hug L.A."/>
            <person name="Sharon I."/>
            <person name="Castelle C.J."/>
            <person name="Probst A.J."/>
            <person name="Thomas B.C."/>
            <person name="Singh A."/>
            <person name="Wilkins M.J."/>
            <person name="Karaoz U."/>
            <person name="Brodie E.L."/>
            <person name="Williams K.H."/>
            <person name="Hubbard S.S."/>
            <person name="Banfield J.F."/>
        </authorList>
    </citation>
    <scope>NUCLEOTIDE SEQUENCE [LARGE SCALE GENOMIC DNA]</scope>
</reference>
<feature type="transmembrane region" description="Helical" evidence="6">
    <location>
        <begin position="251"/>
        <end position="273"/>
    </location>
</feature>
<dbReference type="GO" id="GO:0005886">
    <property type="term" value="C:plasma membrane"/>
    <property type="evidence" value="ECO:0007669"/>
    <property type="project" value="UniProtKB-SubCell"/>
</dbReference>
<dbReference type="Proteomes" id="UP000176420">
    <property type="component" value="Unassembled WGS sequence"/>
</dbReference>
<keyword evidence="3 6" id="KW-0812">Transmembrane</keyword>
<feature type="transmembrane region" description="Helical" evidence="6">
    <location>
        <begin position="173"/>
        <end position="191"/>
    </location>
</feature>
<protein>
    <submittedName>
        <fullName evidence="7">Uncharacterized protein</fullName>
    </submittedName>
</protein>
<dbReference type="AlphaFoldDB" id="A0A1G2BAF5"/>
<feature type="transmembrane region" description="Helical" evidence="6">
    <location>
        <begin position="150"/>
        <end position="167"/>
    </location>
</feature>
<feature type="transmembrane region" description="Helical" evidence="6">
    <location>
        <begin position="211"/>
        <end position="231"/>
    </location>
</feature>
<feature type="transmembrane region" description="Helical" evidence="6">
    <location>
        <begin position="87"/>
        <end position="106"/>
    </location>
</feature>
<evidence type="ECO:0000313" key="7">
    <source>
        <dbReference type="EMBL" id="OGY86092.1"/>
    </source>
</evidence>
<name>A0A1G2BAF5_9BACT</name>
<feature type="transmembrane region" description="Helical" evidence="6">
    <location>
        <begin position="330"/>
        <end position="350"/>
    </location>
</feature>
<feature type="transmembrane region" description="Helical" evidence="6">
    <location>
        <begin position="383"/>
        <end position="407"/>
    </location>
</feature>
<feature type="transmembrane region" description="Helical" evidence="6">
    <location>
        <begin position="293"/>
        <end position="318"/>
    </location>
</feature>
<evidence type="ECO:0000313" key="8">
    <source>
        <dbReference type="Proteomes" id="UP000176420"/>
    </source>
</evidence>
<organism evidence="7 8">
    <name type="scientific">Candidatus Kerfeldbacteria bacterium RIFOXYB2_FULL_38_14</name>
    <dbReference type="NCBI Taxonomy" id="1798547"/>
    <lineage>
        <taxon>Bacteria</taxon>
        <taxon>Candidatus Kerfeldiibacteriota</taxon>
    </lineage>
</organism>
<keyword evidence="2" id="KW-1003">Cell membrane</keyword>
<dbReference type="InterPro" id="IPR002797">
    <property type="entry name" value="Polysacc_synth"/>
</dbReference>
<proteinExistence type="predicted"/>
<accession>A0A1G2BAF5</accession>
<dbReference type="Pfam" id="PF01943">
    <property type="entry name" value="Polysacc_synt"/>
    <property type="match status" value="1"/>
</dbReference>
<keyword evidence="4 6" id="KW-1133">Transmembrane helix</keyword>
<feature type="transmembrane region" description="Helical" evidence="6">
    <location>
        <begin position="359"/>
        <end position="377"/>
    </location>
</feature>
<comment type="subcellular location">
    <subcellularLocation>
        <location evidence="1">Cell membrane</location>
        <topology evidence="1">Multi-pass membrane protein</topology>
    </subcellularLocation>
</comment>
<dbReference type="InterPro" id="IPR050833">
    <property type="entry name" value="Poly_Biosynth_Transport"/>
</dbReference>
<evidence type="ECO:0000256" key="6">
    <source>
        <dbReference type="SAM" id="Phobius"/>
    </source>
</evidence>
<dbReference type="EMBL" id="MHKI01000025">
    <property type="protein sequence ID" value="OGY86092.1"/>
    <property type="molecule type" value="Genomic_DNA"/>
</dbReference>
<gene>
    <name evidence="7" type="ORF">A2319_01365</name>
</gene>
<evidence type="ECO:0000256" key="1">
    <source>
        <dbReference type="ARBA" id="ARBA00004651"/>
    </source>
</evidence>
<evidence type="ECO:0000256" key="3">
    <source>
        <dbReference type="ARBA" id="ARBA00022692"/>
    </source>
</evidence>
<feature type="transmembrane region" description="Helical" evidence="6">
    <location>
        <begin position="44"/>
        <end position="67"/>
    </location>
</feature>
<comment type="caution">
    <text evidence="7">The sequence shown here is derived from an EMBL/GenBank/DDBJ whole genome shotgun (WGS) entry which is preliminary data.</text>
</comment>
<dbReference type="PANTHER" id="PTHR30250">
    <property type="entry name" value="PST FAMILY PREDICTED COLANIC ACID TRANSPORTER"/>
    <property type="match status" value="1"/>
</dbReference>
<evidence type="ECO:0000256" key="2">
    <source>
        <dbReference type="ARBA" id="ARBA00022475"/>
    </source>
</evidence>
<dbReference type="PANTHER" id="PTHR30250:SF11">
    <property type="entry name" value="O-ANTIGEN TRANSPORTER-RELATED"/>
    <property type="match status" value="1"/>
</dbReference>
<evidence type="ECO:0000256" key="4">
    <source>
        <dbReference type="ARBA" id="ARBA00022989"/>
    </source>
</evidence>
<feature type="transmembrane region" description="Helical" evidence="6">
    <location>
        <begin position="112"/>
        <end position="138"/>
    </location>
</feature>